<dbReference type="GO" id="GO:0051082">
    <property type="term" value="F:unfolded protein binding"/>
    <property type="evidence" value="ECO:0007669"/>
    <property type="project" value="TreeGrafter"/>
</dbReference>
<dbReference type="PRINTS" id="PR00773">
    <property type="entry name" value="GRPEPROTEIN"/>
</dbReference>
<evidence type="ECO:0000256" key="9">
    <source>
        <dbReference type="SAM" id="MobiDB-lite"/>
    </source>
</evidence>
<evidence type="ECO:0000256" key="4">
    <source>
        <dbReference type="ARBA" id="ARBA00022490"/>
    </source>
</evidence>
<comment type="similarity">
    <text evidence="2 8">Belongs to the GrpE family.</text>
</comment>
<dbReference type="SUPFAM" id="SSF58014">
    <property type="entry name" value="Coiled-coil domain of nucleotide exchange factor GrpE"/>
    <property type="match status" value="1"/>
</dbReference>
<dbReference type="InterPro" id="IPR013805">
    <property type="entry name" value="GrpE_CC"/>
</dbReference>
<dbReference type="HAMAP" id="MF_01151">
    <property type="entry name" value="GrpE"/>
    <property type="match status" value="1"/>
</dbReference>
<comment type="function">
    <text evidence="7">Essential component of the PAM complex, a complex required for the translocation of transit peptide-containing proteins from the inner membrane into the mitochondrial matrix in an ATP-dependent manner.</text>
</comment>
<evidence type="ECO:0000313" key="11">
    <source>
        <dbReference type="Proteomes" id="UP001497516"/>
    </source>
</evidence>
<dbReference type="GO" id="GO:0006457">
    <property type="term" value="P:protein folding"/>
    <property type="evidence" value="ECO:0007669"/>
    <property type="project" value="InterPro"/>
</dbReference>
<dbReference type="PANTHER" id="PTHR21237">
    <property type="entry name" value="GRPE PROTEIN"/>
    <property type="match status" value="1"/>
</dbReference>
<evidence type="ECO:0000256" key="7">
    <source>
        <dbReference type="RuleBase" id="RU000640"/>
    </source>
</evidence>
<dbReference type="Gene3D" id="3.90.20.20">
    <property type="match status" value="1"/>
</dbReference>
<evidence type="ECO:0000256" key="6">
    <source>
        <dbReference type="ARBA" id="ARBA00023186"/>
    </source>
</evidence>
<feature type="compositionally biased region" description="Basic and acidic residues" evidence="9">
    <location>
        <begin position="100"/>
        <end position="116"/>
    </location>
</feature>
<gene>
    <name evidence="10" type="ORF">LTRI10_LOCUS51507</name>
</gene>
<name>A0AAV2GNF0_9ROSI</name>
<keyword evidence="4" id="KW-0963">Cytoplasm</keyword>
<dbReference type="PANTHER" id="PTHR21237:SF40">
    <property type="entry name" value="CELL CYCLE AND APOPTOSIS REGULATOR PROTEIN 2"/>
    <property type="match status" value="1"/>
</dbReference>
<evidence type="ECO:0000256" key="2">
    <source>
        <dbReference type="ARBA" id="ARBA00009054"/>
    </source>
</evidence>
<comment type="subcellular location">
    <subcellularLocation>
        <location evidence="1">Cytoplasm</location>
    </subcellularLocation>
    <subcellularLocation>
        <location evidence="7">Mitochondrion matrix</location>
    </subcellularLocation>
</comment>
<dbReference type="GO" id="GO:0009507">
    <property type="term" value="C:chloroplast"/>
    <property type="evidence" value="ECO:0007669"/>
    <property type="project" value="TreeGrafter"/>
</dbReference>
<dbReference type="GO" id="GO:0042803">
    <property type="term" value="F:protein homodimerization activity"/>
    <property type="evidence" value="ECO:0007669"/>
    <property type="project" value="InterPro"/>
</dbReference>
<feature type="compositionally biased region" description="Basic and acidic residues" evidence="9">
    <location>
        <begin position="319"/>
        <end position="333"/>
    </location>
</feature>
<sequence>MAISLASQALSSSALSFNNRTLNSCAKPNPPLFYPQNRPLKGWCSAFVSPLPSLRSSGSSKRNYFHIHGSGSFLARCAVHEAASADAAMLTNEEDRALQDDVKDKEDDVEEMKEGSESIPQNESDLKNVFASYREAILSGDQETATAIEAELNASESTKNELVIKVSALSAEITSGRDRYIRLQADFDNFRKRSENERLNIRSDAQGAVIESLLPMVDSFERAKQQIKPETDKEKKIDTSYQGIYKQFLEIMKSMQVTAVPTVGHPFDPSVHEAIAREESQEYEDGIVLQEFRPGFLVGERLIRPAMVKVSAGPGPGPKTEEAPATVEDHAEQEAAAEG</sequence>
<evidence type="ECO:0000256" key="1">
    <source>
        <dbReference type="ARBA" id="ARBA00004496"/>
    </source>
</evidence>
<reference evidence="10 11" key="1">
    <citation type="submission" date="2024-04" db="EMBL/GenBank/DDBJ databases">
        <authorList>
            <person name="Fracassetti M."/>
        </authorList>
    </citation>
    <scope>NUCLEOTIDE SEQUENCE [LARGE SCALE GENOMIC DNA]</scope>
</reference>
<dbReference type="SUPFAM" id="SSF51064">
    <property type="entry name" value="Head domain of nucleotide exchange factor GrpE"/>
    <property type="match status" value="1"/>
</dbReference>
<dbReference type="GO" id="GO:0051087">
    <property type="term" value="F:protein-folding chaperone binding"/>
    <property type="evidence" value="ECO:0007669"/>
    <property type="project" value="InterPro"/>
</dbReference>
<keyword evidence="6 7" id="KW-0143">Chaperone</keyword>
<keyword evidence="11" id="KW-1185">Reference proteome</keyword>
<proteinExistence type="inferred from homology"/>
<dbReference type="CDD" id="cd00446">
    <property type="entry name" value="GrpE"/>
    <property type="match status" value="1"/>
</dbReference>
<evidence type="ECO:0000256" key="5">
    <source>
        <dbReference type="ARBA" id="ARBA00023016"/>
    </source>
</evidence>
<dbReference type="PROSITE" id="PS01071">
    <property type="entry name" value="GRPE"/>
    <property type="match status" value="1"/>
</dbReference>
<dbReference type="GO" id="GO:0000774">
    <property type="term" value="F:adenyl-nucleotide exchange factor activity"/>
    <property type="evidence" value="ECO:0007669"/>
    <property type="project" value="InterPro"/>
</dbReference>
<feature type="region of interest" description="Disordered" evidence="9">
    <location>
        <begin position="309"/>
        <end position="339"/>
    </location>
</feature>
<dbReference type="AlphaFoldDB" id="A0AAV2GNF0"/>
<dbReference type="InterPro" id="IPR000740">
    <property type="entry name" value="GrpE"/>
</dbReference>
<dbReference type="Gene3D" id="2.30.22.10">
    <property type="entry name" value="Head domain of nucleotide exchange factor GrpE"/>
    <property type="match status" value="1"/>
</dbReference>
<dbReference type="Proteomes" id="UP001497516">
    <property type="component" value="Chromosome 9"/>
</dbReference>
<comment type="subunit">
    <text evidence="3">Homodimer.</text>
</comment>
<evidence type="ECO:0000256" key="3">
    <source>
        <dbReference type="ARBA" id="ARBA00011738"/>
    </source>
</evidence>
<dbReference type="GO" id="GO:0005759">
    <property type="term" value="C:mitochondrial matrix"/>
    <property type="evidence" value="ECO:0007669"/>
    <property type="project" value="UniProtKB-SubCell"/>
</dbReference>
<protein>
    <recommendedName>
        <fullName evidence="7">GrpE protein homolog</fullName>
    </recommendedName>
</protein>
<feature type="region of interest" description="Disordered" evidence="9">
    <location>
        <begin position="100"/>
        <end position="120"/>
    </location>
</feature>
<dbReference type="FunFam" id="2.30.22.10:FF:000001">
    <property type="entry name" value="Protein GrpE"/>
    <property type="match status" value="1"/>
</dbReference>
<dbReference type="NCBIfam" id="NF010741">
    <property type="entry name" value="PRK14143.1"/>
    <property type="match status" value="1"/>
</dbReference>
<dbReference type="Pfam" id="PF01025">
    <property type="entry name" value="GrpE"/>
    <property type="match status" value="1"/>
</dbReference>
<dbReference type="EMBL" id="OZ034822">
    <property type="protein sequence ID" value="CAL1412199.1"/>
    <property type="molecule type" value="Genomic_DNA"/>
</dbReference>
<evidence type="ECO:0000313" key="10">
    <source>
        <dbReference type="EMBL" id="CAL1412199.1"/>
    </source>
</evidence>
<organism evidence="10 11">
    <name type="scientific">Linum trigynum</name>
    <dbReference type="NCBI Taxonomy" id="586398"/>
    <lineage>
        <taxon>Eukaryota</taxon>
        <taxon>Viridiplantae</taxon>
        <taxon>Streptophyta</taxon>
        <taxon>Embryophyta</taxon>
        <taxon>Tracheophyta</taxon>
        <taxon>Spermatophyta</taxon>
        <taxon>Magnoliopsida</taxon>
        <taxon>eudicotyledons</taxon>
        <taxon>Gunneridae</taxon>
        <taxon>Pentapetalae</taxon>
        <taxon>rosids</taxon>
        <taxon>fabids</taxon>
        <taxon>Malpighiales</taxon>
        <taxon>Linaceae</taxon>
        <taxon>Linum</taxon>
    </lineage>
</organism>
<dbReference type="InterPro" id="IPR009012">
    <property type="entry name" value="GrpE_head"/>
</dbReference>
<keyword evidence="7" id="KW-0496">Mitochondrion</keyword>
<evidence type="ECO:0000256" key="8">
    <source>
        <dbReference type="RuleBase" id="RU004478"/>
    </source>
</evidence>
<keyword evidence="5" id="KW-0346">Stress response</keyword>
<accession>A0AAV2GNF0</accession>